<evidence type="ECO:0000256" key="7">
    <source>
        <dbReference type="ARBA" id="ARBA00022723"/>
    </source>
</evidence>
<dbReference type="SUPFAM" id="SSF48264">
    <property type="entry name" value="Cytochrome P450"/>
    <property type="match status" value="1"/>
</dbReference>
<evidence type="ECO:0000256" key="2">
    <source>
        <dbReference type="ARBA" id="ARBA00003690"/>
    </source>
</evidence>
<evidence type="ECO:0000256" key="14">
    <source>
        <dbReference type="RuleBase" id="RU000461"/>
    </source>
</evidence>
<keyword evidence="13" id="KW-0472">Membrane</keyword>
<dbReference type="InterPro" id="IPR017972">
    <property type="entry name" value="Cyt_P450_CS"/>
</dbReference>
<evidence type="ECO:0000256" key="5">
    <source>
        <dbReference type="ARBA" id="ARBA00010617"/>
    </source>
</evidence>
<keyword evidence="7 14" id="KW-0479">Metal-binding</keyword>
<evidence type="ECO:0000313" key="15">
    <source>
        <dbReference type="EnsemblMetazoa" id="XP_050506379.1"/>
    </source>
</evidence>
<dbReference type="PRINTS" id="PR00463">
    <property type="entry name" value="EP450I"/>
</dbReference>
<evidence type="ECO:0000256" key="3">
    <source>
        <dbReference type="ARBA" id="ARBA00004174"/>
    </source>
</evidence>
<evidence type="ECO:0000256" key="8">
    <source>
        <dbReference type="ARBA" id="ARBA00022824"/>
    </source>
</evidence>
<keyword evidence="8" id="KW-0256">Endoplasmic reticulum</keyword>
<dbReference type="InterPro" id="IPR036396">
    <property type="entry name" value="Cyt_P450_sf"/>
</dbReference>
<dbReference type="RefSeq" id="XP_050506379.1">
    <property type="nucleotide sequence ID" value="XM_050650422.1"/>
</dbReference>
<evidence type="ECO:0000256" key="13">
    <source>
        <dbReference type="ARBA" id="ARBA00023136"/>
    </source>
</evidence>
<dbReference type="InterPro" id="IPR050196">
    <property type="entry name" value="Cytochrome_P450_Monoox"/>
</dbReference>
<dbReference type="PANTHER" id="PTHR24291:SF189">
    <property type="entry name" value="CYTOCHROME P450 4C3-RELATED"/>
    <property type="match status" value="1"/>
</dbReference>
<evidence type="ECO:0000256" key="6">
    <source>
        <dbReference type="ARBA" id="ARBA00022617"/>
    </source>
</evidence>
<dbReference type="InterPro" id="IPR002401">
    <property type="entry name" value="Cyt_P450_E_grp-I"/>
</dbReference>
<evidence type="ECO:0000256" key="10">
    <source>
        <dbReference type="ARBA" id="ARBA00023002"/>
    </source>
</evidence>
<dbReference type="InterPro" id="IPR001128">
    <property type="entry name" value="Cyt_P450"/>
</dbReference>
<evidence type="ECO:0000313" key="16">
    <source>
        <dbReference type="Proteomes" id="UP001652700"/>
    </source>
</evidence>
<dbReference type="EnsemblMetazoa" id="XM_050650422.1">
    <property type="protein sequence ID" value="XP_050506379.1"/>
    <property type="gene ID" value="LOC126884488"/>
</dbReference>
<evidence type="ECO:0000256" key="9">
    <source>
        <dbReference type="ARBA" id="ARBA00022848"/>
    </source>
</evidence>
<dbReference type="Proteomes" id="UP001652700">
    <property type="component" value="Unplaced"/>
</dbReference>
<evidence type="ECO:0000256" key="11">
    <source>
        <dbReference type="ARBA" id="ARBA00023004"/>
    </source>
</evidence>
<dbReference type="CDD" id="cd20628">
    <property type="entry name" value="CYP4"/>
    <property type="match status" value="1"/>
</dbReference>
<keyword evidence="9" id="KW-0492">Microsome</keyword>
<accession>A0ABM5K864</accession>
<evidence type="ECO:0000256" key="1">
    <source>
        <dbReference type="ARBA" id="ARBA00001971"/>
    </source>
</evidence>
<dbReference type="PROSITE" id="PS00086">
    <property type="entry name" value="CYTOCHROME_P450"/>
    <property type="match status" value="1"/>
</dbReference>
<keyword evidence="12 14" id="KW-0503">Monooxygenase</keyword>
<dbReference type="Gene3D" id="1.10.630.10">
    <property type="entry name" value="Cytochrome P450"/>
    <property type="match status" value="1"/>
</dbReference>
<evidence type="ECO:0008006" key="17">
    <source>
        <dbReference type="Google" id="ProtNLM"/>
    </source>
</evidence>
<comment type="similarity">
    <text evidence="5 14">Belongs to the cytochrome P450 family.</text>
</comment>
<comment type="cofactor">
    <cofactor evidence="1">
        <name>heme</name>
        <dbReference type="ChEBI" id="CHEBI:30413"/>
    </cofactor>
</comment>
<dbReference type="PANTHER" id="PTHR24291">
    <property type="entry name" value="CYTOCHROME P450 FAMILY 4"/>
    <property type="match status" value="1"/>
</dbReference>
<keyword evidence="10 14" id="KW-0560">Oxidoreductase</keyword>
<keyword evidence="16" id="KW-1185">Reference proteome</keyword>
<reference evidence="15" key="1">
    <citation type="submission" date="2025-05" db="UniProtKB">
        <authorList>
            <consortium name="EnsemblMetazoa"/>
        </authorList>
    </citation>
    <scope>IDENTIFICATION</scope>
</reference>
<organism evidence="15 16">
    <name type="scientific">Diabrotica virgifera virgifera</name>
    <name type="common">western corn rootworm</name>
    <dbReference type="NCBI Taxonomy" id="50390"/>
    <lineage>
        <taxon>Eukaryota</taxon>
        <taxon>Metazoa</taxon>
        <taxon>Ecdysozoa</taxon>
        <taxon>Arthropoda</taxon>
        <taxon>Hexapoda</taxon>
        <taxon>Insecta</taxon>
        <taxon>Pterygota</taxon>
        <taxon>Neoptera</taxon>
        <taxon>Endopterygota</taxon>
        <taxon>Coleoptera</taxon>
        <taxon>Polyphaga</taxon>
        <taxon>Cucujiformia</taxon>
        <taxon>Chrysomeloidea</taxon>
        <taxon>Chrysomelidae</taxon>
        <taxon>Galerucinae</taxon>
        <taxon>Diabroticina</taxon>
        <taxon>Diabroticites</taxon>
        <taxon>Diabrotica</taxon>
    </lineage>
</organism>
<keyword evidence="11 14" id="KW-0408">Iron</keyword>
<comment type="subcellular location">
    <subcellularLocation>
        <location evidence="4">Endoplasmic reticulum membrane</location>
        <topology evidence="4">Peripheral membrane protein</topology>
    </subcellularLocation>
    <subcellularLocation>
        <location evidence="3">Microsome membrane</location>
        <topology evidence="3">Peripheral membrane protein</topology>
    </subcellularLocation>
</comment>
<name>A0ABM5K864_DIAVI</name>
<dbReference type="GeneID" id="126884488"/>
<dbReference type="PRINTS" id="PR00385">
    <property type="entry name" value="P450"/>
</dbReference>
<evidence type="ECO:0000256" key="4">
    <source>
        <dbReference type="ARBA" id="ARBA00004406"/>
    </source>
</evidence>
<sequence>MFWLIFGAVVALVGFIYFNQKKNEDFWKKIMAMPGPKDFPIVGTEYSLDSAEQIFDNERKYHKLYGPIFKRWSFNSAYVSLSNPEDIELLLTNSKHLEKDDSYDFLHTWLGQGLLTNRGEKWHKRRKILTPAFHFSILQDFVEIFNKEINHLVTNIKKSYDKPYIDVVKPITEFTLYSIGETSFGKDLRDDPKCEVYKQAVYDFGEQFIYRLMRPWLQSSLLFNSTKVGKQSQKTVSTLHNFTNNIIRERYITLDKEQDVQFAKKRLGLLDLMIKAKYNGAAIDDIGIREEVDTFIFAGHDTTAVALGHILMILANEQETQEEIYQEIQAVVEDPNKLTYAELGEMKFVERCIKEGLRLYPSAHNISRIAGEDIHTKTGYIIPKGCSVDISIYDLHRNPEVWENPEKFDPDRFLPENISSRHPYAYIPFSAGSRNCIGQKYAMLELKAAVCGLIQNFKLDPVTKPSDMKFKADIVLRAVNEIRVKFVPRK</sequence>
<comment type="function">
    <text evidence="2">May be involved in the metabolism of insect hormones and in the breakdown of synthetic insecticides.</text>
</comment>
<evidence type="ECO:0000256" key="12">
    <source>
        <dbReference type="ARBA" id="ARBA00023033"/>
    </source>
</evidence>
<dbReference type="Pfam" id="PF00067">
    <property type="entry name" value="p450"/>
    <property type="match status" value="1"/>
</dbReference>
<proteinExistence type="inferred from homology"/>
<protein>
    <recommendedName>
        <fullName evidence="17">Cytochrome P450 4C1-like</fullName>
    </recommendedName>
</protein>
<keyword evidence="6 14" id="KW-0349">Heme</keyword>